<proteinExistence type="predicted"/>
<keyword evidence="2" id="KW-1185">Reference proteome</keyword>
<gene>
    <name evidence="1" type="ORF">HYALB_00004571</name>
</gene>
<protein>
    <submittedName>
        <fullName evidence="1">Uncharacterized protein</fullName>
    </submittedName>
</protein>
<organism evidence="1 2">
    <name type="scientific">Hymenoscyphus albidus</name>
    <dbReference type="NCBI Taxonomy" id="595503"/>
    <lineage>
        <taxon>Eukaryota</taxon>
        <taxon>Fungi</taxon>
        <taxon>Dikarya</taxon>
        <taxon>Ascomycota</taxon>
        <taxon>Pezizomycotina</taxon>
        <taxon>Leotiomycetes</taxon>
        <taxon>Helotiales</taxon>
        <taxon>Helotiaceae</taxon>
        <taxon>Hymenoscyphus</taxon>
    </lineage>
</organism>
<accession>A0A9N9Q269</accession>
<dbReference type="AlphaFoldDB" id="A0A9N9Q269"/>
<dbReference type="Proteomes" id="UP000701801">
    <property type="component" value="Unassembled WGS sequence"/>
</dbReference>
<reference evidence="1" key="1">
    <citation type="submission" date="2021-07" db="EMBL/GenBank/DDBJ databases">
        <authorList>
            <person name="Durling M."/>
        </authorList>
    </citation>
    <scope>NUCLEOTIDE SEQUENCE</scope>
</reference>
<name>A0A9N9Q269_9HELO</name>
<comment type="caution">
    <text evidence="1">The sequence shown here is derived from an EMBL/GenBank/DDBJ whole genome shotgun (WGS) entry which is preliminary data.</text>
</comment>
<sequence>MTANSLLSAPEKNNITAFKLHVGPVFGSTMATSQNGAVFPRIDAPTIRVYKILRSPVRGLIVARLFKSEKIYIRI</sequence>
<dbReference type="EMBL" id="CAJVRM010000714">
    <property type="protein sequence ID" value="CAG8983128.1"/>
    <property type="molecule type" value="Genomic_DNA"/>
</dbReference>
<evidence type="ECO:0000313" key="2">
    <source>
        <dbReference type="Proteomes" id="UP000701801"/>
    </source>
</evidence>
<evidence type="ECO:0000313" key="1">
    <source>
        <dbReference type="EMBL" id="CAG8983128.1"/>
    </source>
</evidence>